<name>A0A6H1P4B8_PRIMG</name>
<dbReference type="SUPFAM" id="SSF82171">
    <property type="entry name" value="DPP6 N-terminal domain-like"/>
    <property type="match status" value="1"/>
</dbReference>
<evidence type="ECO:0000313" key="2">
    <source>
        <dbReference type="Proteomes" id="UP000501868"/>
    </source>
</evidence>
<reference evidence="1 2" key="2">
    <citation type="submission" date="2020-04" db="EMBL/GenBank/DDBJ databases">
        <authorList>
            <person name="Fomenkov A."/>
            <person name="Anton B.P."/>
            <person name="Roberts R.J."/>
        </authorList>
    </citation>
    <scope>NUCLEOTIDE SEQUENCE [LARGE SCALE GENOMIC DNA]</scope>
    <source>
        <strain evidence="1 2">S2</strain>
    </source>
</reference>
<reference evidence="1 2" key="1">
    <citation type="submission" date="2020-04" db="EMBL/GenBank/DDBJ databases">
        <title>Genome-Wide Identification of 5-Methylcytosine Sites in Bacterial Genomes By High-Throughput Sequencing of MspJI Restriction Fragments.</title>
        <authorList>
            <person name="Wu V."/>
        </authorList>
    </citation>
    <scope>NUCLEOTIDE SEQUENCE [LARGE SCALE GENOMIC DNA]</scope>
    <source>
        <strain evidence="1 2">S2</strain>
    </source>
</reference>
<dbReference type="AlphaFoldDB" id="A0A6H1P4B8"/>
<evidence type="ECO:0008006" key="3">
    <source>
        <dbReference type="Google" id="ProtNLM"/>
    </source>
</evidence>
<protein>
    <recommendedName>
        <fullName evidence="3">WD40 repeat domain-containing protein</fullName>
    </recommendedName>
</protein>
<proteinExistence type="predicted"/>
<sequence length="312" mass="36673">MLQMNLIKKFKTSYQIKFSNAQRFLCHTMGSKTIVFDSNTWEKIAELSKPKNPGYIQFSQNDDYLYIKNTVGTICVYETDKFQLIKTIKSNKKFQFVEADFALTNIPFLILDTLKTKDGCQLALINMDKSEYTLLTDIKDSLTLIDYKQFIQTDSSYLFTLSYVNNEDYRVHNILKVKEPINKGSIEVMDNSEIWYWQSIRFSSIHNVYIVVHNYDVVLLDGQFKKIIKKVNLSENDYPDFFGYFQHIHLSNNGRFIIITYSDTVLILRSDNLETILIEKIEYACFAEFSNDDRFILIGTWENGYILENTLR</sequence>
<gene>
    <name evidence="1" type="ORF">HFZ78_17555</name>
</gene>
<organism evidence="1 2">
    <name type="scientific">Priestia megaterium</name>
    <name type="common">Bacillus megaterium</name>
    <dbReference type="NCBI Taxonomy" id="1404"/>
    <lineage>
        <taxon>Bacteria</taxon>
        <taxon>Bacillati</taxon>
        <taxon>Bacillota</taxon>
        <taxon>Bacilli</taxon>
        <taxon>Bacillales</taxon>
        <taxon>Bacillaceae</taxon>
        <taxon>Priestia</taxon>
    </lineage>
</organism>
<dbReference type="EMBL" id="CP051128">
    <property type="protein sequence ID" value="QIZ08305.1"/>
    <property type="molecule type" value="Genomic_DNA"/>
</dbReference>
<dbReference type="Proteomes" id="UP000501868">
    <property type="component" value="Chromosome"/>
</dbReference>
<evidence type="ECO:0000313" key="1">
    <source>
        <dbReference type="EMBL" id="QIZ08305.1"/>
    </source>
</evidence>
<accession>A0A6H1P4B8</accession>